<reference evidence="2 3" key="1">
    <citation type="submission" date="2018-12" db="EMBL/GenBank/DDBJ databases">
        <authorList>
            <person name="Betsko A.J."/>
            <person name="Stoner T.H."/>
            <person name="Garlena R.A."/>
            <person name="Russell D.A."/>
            <person name="Pope W.H."/>
            <person name="Jacobs-Sera D."/>
            <person name="Hatfull G.F."/>
        </authorList>
    </citation>
    <scope>NUCLEOTIDE SEQUENCE [LARGE SCALE GENOMIC DNA]</scope>
</reference>
<proteinExistence type="predicted"/>
<keyword evidence="1" id="KW-1133">Transmembrane helix</keyword>
<keyword evidence="1" id="KW-0472">Membrane</keyword>
<accession>A0A3S9UAV3</accession>
<dbReference type="EMBL" id="MK279849">
    <property type="protein sequence ID" value="AZS07437.1"/>
    <property type="molecule type" value="Genomic_DNA"/>
</dbReference>
<feature type="transmembrane region" description="Helical" evidence="1">
    <location>
        <begin position="6"/>
        <end position="25"/>
    </location>
</feature>
<evidence type="ECO:0000313" key="2">
    <source>
        <dbReference type="EMBL" id="AZS07437.1"/>
    </source>
</evidence>
<evidence type="ECO:0000313" key="3">
    <source>
        <dbReference type="Proteomes" id="UP000287876"/>
    </source>
</evidence>
<sequence>MTTPAIIFFASVGIAPLVALLIGTVQARAERWAHDKDFWL</sequence>
<name>A0A3S9UAV3_9CAUD</name>
<evidence type="ECO:0000256" key="1">
    <source>
        <dbReference type="SAM" id="Phobius"/>
    </source>
</evidence>
<protein>
    <submittedName>
        <fullName evidence="2">Uncharacterized protein</fullName>
    </submittedName>
</protein>
<keyword evidence="1" id="KW-0812">Transmembrane</keyword>
<dbReference type="Proteomes" id="UP000287876">
    <property type="component" value="Segment"/>
</dbReference>
<organism evidence="2 3">
    <name type="scientific">Mycobacterium phage Duke13</name>
    <dbReference type="NCBI Taxonomy" id="2499038"/>
    <lineage>
        <taxon>Viruses</taxon>
        <taxon>Duplodnaviria</taxon>
        <taxon>Heunggongvirae</taxon>
        <taxon>Uroviricota</taxon>
        <taxon>Caudoviricetes</taxon>
        <taxon>Omegavirus</taxon>
        <taxon>Omegavirus baka</taxon>
    </lineage>
</organism>
<gene>
    <name evidence="2" type="primary">98</name>
    <name evidence="2" type="ORF">PBI_DUKE13_98</name>
</gene>